<keyword evidence="3" id="KW-1185">Reference proteome</keyword>
<gene>
    <name evidence="2" type="ORF">EWM64_g7229</name>
</gene>
<proteinExistence type="predicted"/>
<feature type="region of interest" description="Disordered" evidence="1">
    <location>
        <begin position="60"/>
        <end position="162"/>
    </location>
</feature>
<dbReference type="STRING" id="135208.A0A4Y9ZRW6"/>
<dbReference type="EMBL" id="SFCI01001095">
    <property type="protein sequence ID" value="TFY76783.1"/>
    <property type="molecule type" value="Genomic_DNA"/>
</dbReference>
<name>A0A4Y9ZRW6_9AGAM</name>
<evidence type="ECO:0000256" key="1">
    <source>
        <dbReference type="SAM" id="MobiDB-lite"/>
    </source>
</evidence>
<feature type="compositionally biased region" description="Low complexity" evidence="1">
    <location>
        <begin position="63"/>
        <end position="77"/>
    </location>
</feature>
<feature type="compositionally biased region" description="Basic and acidic residues" evidence="1">
    <location>
        <begin position="125"/>
        <end position="147"/>
    </location>
</feature>
<dbReference type="AlphaFoldDB" id="A0A4Y9ZRW6"/>
<sequence length="162" mass="17804">MHRARIVSVVIGSTFGLSTSPQTILFPKEEALPHGMAGLMLTSLPKYAAPNDTTECALPLGMKKLSSPRRSLSPQSSATYSTSEEEEEDLEGGKRRRVRKRSMESMPGSLPGSRPSFSEDEEELEFGHEDGYGHEAINEEAAEHAFDEDLFATGEMQNVPFL</sequence>
<evidence type="ECO:0000313" key="3">
    <source>
        <dbReference type="Proteomes" id="UP000298061"/>
    </source>
</evidence>
<comment type="caution">
    <text evidence="2">The sequence shown here is derived from an EMBL/GenBank/DDBJ whole genome shotgun (WGS) entry which is preliminary data.</text>
</comment>
<accession>A0A4Y9ZRW6</accession>
<evidence type="ECO:0000313" key="2">
    <source>
        <dbReference type="EMBL" id="TFY76783.1"/>
    </source>
</evidence>
<organism evidence="2 3">
    <name type="scientific">Hericium alpestre</name>
    <dbReference type="NCBI Taxonomy" id="135208"/>
    <lineage>
        <taxon>Eukaryota</taxon>
        <taxon>Fungi</taxon>
        <taxon>Dikarya</taxon>
        <taxon>Basidiomycota</taxon>
        <taxon>Agaricomycotina</taxon>
        <taxon>Agaricomycetes</taxon>
        <taxon>Russulales</taxon>
        <taxon>Hericiaceae</taxon>
        <taxon>Hericium</taxon>
    </lineage>
</organism>
<reference evidence="2 3" key="1">
    <citation type="submission" date="2019-02" db="EMBL/GenBank/DDBJ databases">
        <title>Genome sequencing of the rare red list fungi Hericium alpestre (H. flagellum).</title>
        <authorList>
            <person name="Buettner E."/>
            <person name="Kellner H."/>
        </authorList>
    </citation>
    <scope>NUCLEOTIDE SEQUENCE [LARGE SCALE GENOMIC DNA]</scope>
    <source>
        <strain evidence="2 3">DSM 108284</strain>
    </source>
</reference>
<protein>
    <submittedName>
        <fullName evidence="2">Uncharacterized protein</fullName>
    </submittedName>
</protein>
<dbReference type="Proteomes" id="UP000298061">
    <property type="component" value="Unassembled WGS sequence"/>
</dbReference>